<feature type="transmembrane region" description="Helical" evidence="1">
    <location>
        <begin position="88"/>
        <end position="110"/>
    </location>
</feature>
<evidence type="ECO:0000313" key="4">
    <source>
        <dbReference type="Proteomes" id="UP000184231"/>
    </source>
</evidence>
<dbReference type="GO" id="GO:0016020">
    <property type="term" value="C:membrane"/>
    <property type="evidence" value="ECO:0007669"/>
    <property type="project" value="InterPro"/>
</dbReference>
<feature type="domain" description="EamA" evidence="2">
    <location>
        <begin position="4"/>
        <end position="133"/>
    </location>
</feature>
<dbReference type="Pfam" id="PF00892">
    <property type="entry name" value="EamA"/>
    <property type="match status" value="2"/>
</dbReference>
<protein>
    <submittedName>
        <fullName evidence="3">Glucose uptake protein GlcU</fullName>
    </submittedName>
</protein>
<feature type="transmembrane region" description="Helical" evidence="1">
    <location>
        <begin position="6"/>
        <end position="22"/>
    </location>
</feature>
<reference evidence="3 4" key="1">
    <citation type="submission" date="2016-11" db="EMBL/GenBank/DDBJ databases">
        <authorList>
            <person name="Jaros S."/>
            <person name="Januszkiewicz K."/>
            <person name="Wedrychowicz H."/>
        </authorList>
    </citation>
    <scope>NUCLEOTIDE SEQUENCE [LARGE SCALE GENOMIC DNA]</scope>
    <source>
        <strain evidence="3 4">CGMCC 1.8863</strain>
    </source>
</reference>
<sequence>MVNLALSVIFSSLIFVIFKLFRKYDIETLYAIITNYFVACIVGVLFYQKNVSYAEIPKKPWFLGSLLLGFLFILVFNLMAATSQKSGVSVASVATKMSLVIPVLFSVGFYNEKLSFLKIVGIVLALAAVYFVSVKEKGFKINKRVLILPLSVFIGSGIIDTSIKYLETSWVPQEEFPLFSAAVFASAASIGFIYLIIKSFKTRISINLKNVLAGVCLGIPNYFSVYFLLNALQHESLSTATVFTLNHVAIVMLSTLLGIILFKEHMSKKNWAGIALAVASIFLVALF</sequence>
<keyword evidence="4" id="KW-1185">Reference proteome</keyword>
<dbReference type="Proteomes" id="UP000184231">
    <property type="component" value="Unassembled WGS sequence"/>
</dbReference>
<feature type="transmembrane region" description="Helical" evidence="1">
    <location>
        <begin position="29"/>
        <end position="48"/>
    </location>
</feature>
<proteinExistence type="predicted"/>
<dbReference type="InterPro" id="IPR000620">
    <property type="entry name" value="EamA_dom"/>
</dbReference>
<dbReference type="InterPro" id="IPR037185">
    <property type="entry name" value="EmrE-like"/>
</dbReference>
<feature type="transmembrane region" description="Helical" evidence="1">
    <location>
        <begin position="269"/>
        <end position="286"/>
    </location>
</feature>
<feature type="transmembrane region" description="Helical" evidence="1">
    <location>
        <begin position="145"/>
        <end position="166"/>
    </location>
</feature>
<feature type="transmembrane region" description="Helical" evidence="1">
    <location>
        <begin position="60"/>
        <end position="81"/>
    </location>
</feature>
<feature type="transmembrane region" description="Helical" evidence="1">
    <location>
        <begin position="241"/>
        <end position="262"/>
    </location>
</feature>
<accession>A0A1M6K524</accession>
<keyword evidence="1" id="KW-1133">Transmembrane helix</keyword>
<dbReference type="SUPFAM" id="SSF103481">
    <property type="entry name" value="Multidrug resistance efflux transporter EmrE"/>
    <property type="match status" value="2"/>
</dbReference>
<evidence type="ECO:0000259" key="2">
    <source>
        <dbReference type="Pfam" id="PF00892"/>
    </source>
</evidence>
<feature type="domain" description="EamA" evidence="2">
    <location>
        <begin position="180"/>
        <end position="285"/>
    </location>
</feature>
<keyword evidence="1" id="KW-0812">Transmembrane</keyword>
<dbReference type="STRING" id="558155.SAMN04487911_12449"/>
<dbReference type="RefSeq" id="WP_072765305.1">
    <property type="nucleotide sequence ID" value="NZ_FQYX01000024.1"/>
</dbReference>
<gene>
    <name evidence="3" type="ORF">SAMN04487911_12449</name>
</gene>
<keyword evidence="1" id="KW-0472">Membrane</keyword>
<feature type="transmembrane region" description="Helical" evidence="1">
    <location>
        <begin position="178"/>
        <end position="197"/>
    </location>
</feature>
<evidence type="ECO:0000313" key="3">
    <source>
        <dbReference type="EMBL" id="SHJ54066.1"/>
    </source>
</evidence>
<evidence type="ECO:0000256" key="1">
    <source>
        <dbReference type="SAM" id="Phobius"/>
    </source>
</evidence>
<dbReference type="Gene3D" id="1.10.3730.20">
    <property type="match status" value="2"/>
</dbReference>
<dbReference type="AlphaFoldDB" id="A0A1M6K524"/>
<dbReference type="OrthoDB" id="1524053at2"/>
<name>A0A1M6K524_9FLAO</name>
<feature type="transmembrane region" description="Helical" evidence="1">
    <location>
        <begin position="116"/>
        <end position="133"/>
    </location>
</feature>
<dbReference type="EMBL" id="FQYX01000024">
    <property type="protein sequence ID" value="SHJ54066.1"/>
    <property type="molecule type" value="Genomic_DNA"/>
</dbReference>
<organism evidence="3 4">
    <name type="scientific">Arenibacter nanhaiticus</name>
    <dbReference type="NCBI Taxonomy" id="558155"/>
    <lineage>
        <taxon>Bacteria</taxon>
        <taxon>Pseudomonadati</taxon>
        <taxon>Bacteroidota</taxon>
        <taxon>Flavobacteriia</taxon>
        <taxon>Flavobacteriales</taxon>
        <taxon>Flavobacteriaceae</taxon>
        <taxon>Arenibacter</taxon>
    </lineage>
</organism>
<feature type="transmembrane region" description="Helical" evidence="1">
    <location>
        <begin position="209"/>
        <end position="229"/>
    </location>
</feature>